<proteinExistence type="predicted"/>
<reference evidence="3" key="1">
    <citation type="submission" date="2017-06" db="EMBL/GenBank/DDBJ databases">
        <authorList>
            <person name="Varghese N."/>
            <person name="Submissions S."/>
        </authorList>
    </citation>
    <scope>NUCLEOTIDE SEQUENCE [LARGE SCALE GENOMIC DNA]</scope>
    <source>
        <strain evidence="3">ANC 5114</strain>
    </source>
</reference>
<gene>
    <name evidence="2" type="ORF">SAMN05444584_0243</name>
</gene>
<name>A0A217ECT1_9GAMM</name>
<protein>
    <recommendedName>
        <fullName evidence="4">Lipoprotein</fullName>
    </recommendedName>
</protein>
<feature type="signal peptide" evidence="1">
    <location>
        <begin position="1"/>
        <end position="18"/>
    </location>
</feature>
<dbReference type="RefSeq" id="WP_088823353.1">
    <property type="nucleotide sequence ID" value="NZ_FZLN01000001.1"/>
</dbReference>
<keyword evidence="1" id="KW-0732">Signal</keyword>
<dbReference type="PROSITE" id="PS51257">
    <property type="entry name" value="PROKAR_LIPOPROTEIN"/>
    <property type="match status" value="1"/>
</dbReference>
<feature type="chain" id="PRO_5013279067" description="Lipoprotein" evidence="1">
    <location>
        <begin position="19"/>
        <end position="141"/>
    </location>
</feature>
<organism evidence="2 3">
    <name type="scientific">Acinetobacter apis</name>
    <dbReference type="NCBI Taxonomy" id="1229165"/>
    <lineage>
        <taxon>Bacteria</taxon>
        <taxon>Pseudomonadati</taxon>
        <taxon>Pseudomonadota</taxon>
        <taxon>Gammaproteobacteria</taxon>
        <taxon>Moraxellales</taxon>
        <taxon>Moraxellaceae</taxon>
        <taxon>Acinetobacter</taxon>
    </lineage>
</organism>
<evidence type="ECO:0000313" key="3">
    <source>
        <dbReference type="Proteomes" id="UP000243463"/>
    </source>
</evidence>
<sequence length="141" mass="15306">MKKLQSILGLSAVILSLAACQNVPHRYNGTSGYEIENSTANTATIRYTLAIKPSETINQSKLQEACKKVLGKNQTYQIKILSTNEIINPASVQPQQGINLGNTNAKFELANTNNNLGDNTAARNALGVRPDTLNVVRYQCS</sequence>
<accession>A0A217ECT1</accession>
<dbReference type="EMBL" id="FZLN01000001">
    <property type="protein sequence ID" value="SNQ28325.1"/>
    <property type="molecule type" value="Genomic_DNA"/>
</dbReference>
<evidence type="ECO:0000256" key="1">
    <source>
        <dbReference type="SAM" id="SignalP"/>
    </source>
</evidence>
<evidence type="ECO:0008006" key="4">
    <source>
        <dbReference type="Google" id="ProtNLM"/>
    </source>
</evidence>
<dbReference type="AlphaFoldDB" id="A0A217ECT1"/>
<evidence type="ECO:0000313" key="2">
    <source>
        <dbReference type="EMBL" id="SNQ28325.1"/>
    </source>
</evidence>
<dbReference type="OrthoDB" id="6710943at2"/>
<keyword evidence="3" id="KW-1185">Reference proteome</keyword>
<dbReference type="Proteomes" id="UP000243463">
    <property type="component" value="Unassembled WGS sequence"/>
</dbReference>